<reference evidence="1 2" key="1">
    <citation type="submission" date="2022-10" db="EMBL/GenBank/DDBJ databases">
        <title>The complete genomes of actinobacterial strains from the NBC collection.</title>
        <authorList>
            <person name="Joergensen T.S."/>
            <person name="Alvarez Arevalo M."/>
            <person name="Sterndorff E.B."/>
            <person name="Faurdal D."/>
            <person name="Vuksanovic O."/>
            <person name="Mourched A.-S."/>
            <person name="Charusanti P."/>
            <person name="Shaw S."/>
            <person name="Blin K."/>
            <person name="Weber T."/>
        </authorList>
    </citation>
    <scope>NUCLEOTIDE SEQUENCE [LARGE SCALE GENOMIC DNA]</scope>
    <source>
        <strain evidence="1 2">NBC_00396</strain>
    </source>
</reference>
<evidence type="ECO:0000313" key="2">
    <source>
        <dbReference type="Proteomes" id="UP001346877"/>
    </source>
</evidence>
<accession>A0ABZ1PIJ2</accession>
<dbReference type="EMBL" id="CP107941">
    <property type="protein sequence ID" value="WUI83908.1"/>
    <property type="molecule type" value="Genomic_DNA"/>
</dbReference>
<protein>
    <submittedName>
        <fullName evidence="1">Uncharacterized protein</fullName>
    </submittedName>
</protein>
<gene>
    <name evidence="1" type="ORF">OG375_06215</name>
</gene>
<dbReference type="Proteomes" id="UP001346877">
    <property type="component" value="Chromosome"/>
</dbReference>
<keyword evidence="2" id="KW-1185">Reference proteome</keyword>
<evidence type="ECO:0000313" key="1">
    <source>
        <dbReference type="EMBL" id="WUI83908.1"/>
    </source>
</evidence>
<organism evidence="1 2">
    <name type="scientific">Micromonospora zamorensis</name>
    <dbReference type="NCBI Taxonomy" id="709883"/>
    <lineage>
        <taxon>Bacteria</taxon>
        <taxon>Bacillati</taxon>
        <taxon>Actinomycetota</taxon>
        <taxon>Actinomycetes</taxon>
        <taxon>Micromonosporales</taxon>
        <taxon>Micromonosporaceae</taxon>
        <taxon>Micromonospora</taxon>
    </lineage>
</organism>
<dbReference type="RefSeq" id="WP_328373555.1">
    <property type="nucleotide sequence ID" value="NZ_CP107941.1"/>
</dbReference>
<name>A0ABZ1PIJ2_9ACTN</name>
<sequence>MGDQPKRVRARVRHLADRSYVVLIDGPDGEVEVGRTRRTREVLSMARAGAARALGVPEGGFDLNDIALTFARPPYGTDGQWVRVVAAEDPDGPSEASEIGVLGRAYWFDHEAAWFVTVTGSGTGLHPSEHLDFAPSVTDEEVAAFDEYISGANQAP</sequence>
<proteinExistence type="predicted"/>